<dbReference type="InterPro" id="IPR029063">
    <property type="entry name" value="SAM-dependent_MTases_sf"/>
</dbReference>
<evidence type="ECO:0000259" key="2">
    <source>
        <dbReference type="Pfam" id="PF08123"/>
    </source>
</evidence>
<organism evidence="3">
    <name type="scientific">Chromera velia CCMP2878</name>
    <dbReference type="NCBI Taxonomy" id="1169474"/>
    <lineage>
        <taxon>Eukaryota</taxon>
        <taxon>Sar</taxon>
        <taxon>Alveolata</taxon>
        <taxon>Colpodellida</taxon>
        <taxon>Chromeraceae</taxon>
        <taxon>Chromera</taxon>
    </lineage>
</organism>
<feature type="region of interest" description="Disordered" evidence="1">
    <location>
        <begin position="391"/>
        <end position="425"/>
    </location>
</feature>
<feature type="region of interest" description="Disordered" evidence="1">
    <location>
        <begin position="695"/>
        <end position="732"/>
    </location>
</feature>
<dbReference type="Gene3D" id="3.40.50.150">
    <property type="entry name" value="Vaccinia Virus protein VP39"/>
    <property type="match status" value="1"/>
</dbReference>
<feature type="compositionally biased region" description="Acidic residues" evidence="1">
    <location>
        <begin position="582"/>
        <end position="592"/>
    </location>
</feature>
<feature type="compositionally biased region" description="Basic and acidic residues" evidence="1">
    <location>
        <begin position="189"/>
        <end position="199"/>
    </location>
</feature>
<dbReference type="VEuPathDB" id="CryptoDB:Cvel_11113"/>
<feature type="compositionally biased region" description="Basic and acidic residues" evidence="1">
    <location>
        <begin position="695"/>
        <end position="708"/>
    </location>
</feature>
<protein>
    <recommendedName>
        <fullName evidence="2">DOT1 domain-containing protein</fullName>
    </recommendedName>
</protein>
<feature type="compositionally biased region" description="Low complexity" evidence="1">
    <location>
        <begin position="412"/>
        <end position="425"/>
    </location>
</feature>
<accession>A0A0G4I5H8</accession>
<dbReference type="SUPFAM" id="SSF53335">
    <property type="entry name" value="S-adenosyl-L-methionine-dependent methyltransferases"/>
    <property type="match status" value="1"/>
</dbReference>
<dbReference type="EMBL" id="CDMZ01005166">
    <property type="protein sequence ID" value="CEM52158.1"/>
    <property type="molecule type" value="Genomic_DNA"/>
</dbReference>
<evidence type="ECO:0000256" key="1">
    <source>
        <dbReference type="SAM" id="MobiDB-lite"/>
    </source>
</evidence>
<name>A0A0G4I5H8_9ALVE</name>
<feature type="compositionally biased region" description="Acidic residues" evidence="1">
    <location>
        <begin position="709"/>
        <end position="718"/>
    </location>
</feature>
<feature type="compositionally biased region" description="Acidic residues" evidence="1">
    <location>
        <begin position="86"/>
        <end position="100"/>
    </location>
</feature>
<feature type="region of interest" description="Disordered" evidence="1">
    <location>
        <begin position="582"/>
        <end position="621"/>
    </location>
</feature>
<gene>
    <name evidence="3" type="ORF">Cvel_11113</name>
</gene>
<dbReference type="Pfam" id="PF08123">
    <property type="entry name" value="DOT1"/>
    <property type="match status" value="1"/>
</dbReference>
<evidence type="ECO:0000313" key="3">
    <source>
        <dbReference type="EMBL" id="CEM52158.1"/>
    </source>
</evidence>
<reference evidence="3" key="1">
    <citation type="submission" date="2014-11" db="EMBL/GenBank/DDBJ databases">
        <authorList>
            <person name="Otto D Thomas"/>
            <person name="Naeem Raeece"/>
        </authorList>
    </citation>
    <scope>NUCLEOTIDE SEQUENCE</scope>
</reference>
<feature type="compositionally biased region" description="Basic and acidic residues" evidence="1">
    <location>
        <begin position="142"/>
        <end position="155"/>
    </location>
</feature>
<dbReference type="AlphaFoldDB" id="A0A0G4I5H8"/>
<feature type="region of interest" description="Disordered" evidence="1">
    <location>
        <begin position="321"/>
        <end position="368"/>
    </location>
</feature>
<dbReference type="InterPro" id="IPR025789">
    <property type="entry name" value="DOT1_dom"/>
</dbReference>
<feature type="region of interest" description="Disordered" evidence="1">
    <location>
        <begin position="456"/>
        <end position="526"/>
    </location>
</feature>
<sequence length="732" mass="79578">MAMGSSDEGMYGECTAKSLFNVFDVLKEKCGLDETSVFLDLGSGRGVPSLLAAWGTPCLANLGVELDKNAWRLSVQNLNRALRIVDEDEEEEEEGGEEGGEPQAAAAEGLTGEEDPVLPRRDNAEEEAVTNGGMQEAGQEGVEEKTEETDQKESNEQGQEEGIQKEEEENEEKQVEEGLQDQVEASGDIEERQQEEGGERLSLPPFRSAFLEANMGTLMDFSPATHVYAFDCAMPPELVLETVMIFNLSLHSFCYISFRRDLASAFGLAGDLVAQVPMHMTVSGEGRTAFVFLKRKWGLIRELNSRVLGRIAACCPPPLESQKPCTDSQKERDGSSEVCTEGGSQIGSDETETETESQGAHRMDGIPEDPCERAKLEALLQVAVPLDPEKIVDGDFQGQGKAKEVAAEGEEGLSSPSPSSSSSSPSPMWLLFRRVLMPIQFQLMVTGSVINSWFSQDKPARSRRSVSSRGREEEEASPQSRGRGGGSRTPKSRKRSTSAKSSQPRVRKEGGAAGGKKRRMSVLDTASQSLATEACSVNASPFPSAQQSEAGSQMWVPVETDAGMRSGLPSPLRPSRLWERIEEEEDEEEDDVPLSLSLPSSQRERRPQSIHPPTKKTGMGGMTTNGWAGLSRPAAAVRKIKMGILKNVHTVRIGLLNPSPMRAMYHTADQPDPVPVPSPSFVSVAVPVSRPAHCRDRMGEGEAQRVEGESSDDEEEEAPLSQRLSVRVHGCT</sequence>
<dbReference type="GO" id="GO:0031151">
    <property type="term" value="F:histone H3K79 methyltransferase activity"/>
    <property type="evidence" value="ECO:0007669"/>
    <property type="project" value="InterPro"/>
</dbReference>
<feature type="domain" description="DOT1" evidence="2">
    <location>
        <begin position="10"/>
        <end position="77"/>
    </location>
</feature>
<proteinExistence type="predicted"/>
<feature type="region of interest" description="Disordered" evidence="1">
    <location>
        <begin position="84"/>
        <end position="203"/>
    </location>
</feature>
<feature type="compositionally biased region" description="Basic and acidic residues" evidence="1">
    <location>
        <begin position="359"/>
        <end position="368"/>
    </location>
</feature>